<dbReference type="CDD" id="cd00067">
    <property type="entry name" value="GAL4"/>
    <property type="match status" value="1"/>
</dbReference>
<dbReference type="Proteomes" id="UP000326877">
    <property type="component" value="Unassembled WGS sequence"/>
</dbReference>
<proteinExistence type="predicted"/>
<dbReference type="EMBL" id="ML735245">
    <property type="protein sequence ID" value="KAE8391428.1"/>
    <property type="molecule type" value="Genomic_DNA"/>
</dbReference>
<evidence type="ECO:0000256" key="3">
    <source>
        <dbReference type="ARBA" id="ARBA00023163"/>
    </source>
</evidence>
<evidence type="ECO:0000259" key="6">
    <source>
        <dbReference type="PROSITE" id="PS50048"/>
    </source>
</evidence>
<dbReference type="InterPro" id="IPR053178">
    <property type="entry name" value="Osmoadaptation_assoc"/>
</dbReference>
<keyword evidence="1" id="KW-0805">Transcription regulation</keyword>
<gene>
    <name evidence="7" type="ORF">BDV23DRAFT_153087</name>
</gene>
<dbReference type="InterPro" id="IPR036864">
    <property type="entry name" value="Zn2-C6_fun-type_DNA-bd_sf"/>
</dbReference>
<evidence type="ECO:0000256" key="2">
    <source>
        <dbReference type="ARBA" id="ARBA00023125"/>
    </source>
</evidence>
<keyword evidence="4" id="KW-0539">Nucleus</keyword>
<evidence type="ECO:0000256" key="4">
    <source>
        <dbReference type="ARBA" id="ARBA00023242"/>
    </source>
</evidence>
<evidence type="ECO:0000256" key="1">
    <source>
        <dbReference type="ARBA" id="ARBA00023015"/>
    </source>
</evidence>
<accession>A0A5N7CCE9</accession>
<reference evidence="7" key="1">
    <citation type="submission" date="2019-04" db="EMBL/GenBank/DDBJ databases">
        <title>Friends and foes A comparative genomics studyof 23 Aspergillus species from section Flavi.</title>
        <authorList>
            <consortium name="DOE Joint Genome Institute"/>
            <person name="Kjaerbolling I."/>
            <person name="Vesth T."/>
            <person name="Frisvad J.C."/>
            <person name="Nybo J.L."/>
            <person name="Theobald S."/>
            <person name="Kildgaard S."/>
            <person name="Isbrandt T."/>
            <person name="Kuo A."/>
            <person name="Sato A."/>
            <person name="Lyhne E.K."/>
            <person name="Kogle M.E."/>
            <person name="Wiebenga A."/>
            <person name="Kun R.S."/>
            <person name="Lubbers R.J."/>
            <person name="Makela M.R."/>
            <person name="Barry K."/>
            <person name="Chovatia M."/>
            <person name="Clum A."/>
            <person name="Daum C."/>
            <person name="Haridas S."/>
            <person name="He G."/>
            <person name="LaButti K."/>
            <person name="Lipzen A."/>
            <person name="Mondo S."/>
            <person name="Riley R."/>
            <person name="Salamov A."/>
            <person name="Simmons B.A."/>
            <person name="Magnuson J.K."/>
            <person name="Henrissat B."/>
            <person name="Mortensen U.H."/>
            <person name="Larsen T.O."/>
            <person name="Devries R.P."/>
            <person name="Grigoriev I.V."/>
            <person name="Machida M."/>
            <person name="Baker S.E."/>
            <person name="Andersen M.R."/>
        </authorList>
    </citation>
    <scope>NUCLEOTIDE SEQUENCE [LARGE SCALE GENOMIC DNA]</scope>
    <source>
        <strain evidence="7">IBT 14317</strain>
    </source>
</reference>
<keyword evidence="3" id="KW-0804">Transcription</keyword>
<dbReference type="GO" id="GO:0008270">
    <property type="term" value="F:zinc ion binding"/>
    <property type="evidence" value="ECO:0007669"/>
    <property type="project" value="InterPro"/>
</dbReference>
<evidence type="ECO:0000313" key="7">
    <source>
        <dbReference type="EMBL" id="KAE8391428.1"/>
    </source>
</evidence>
<dbReference type="PROSITE" id="PS50048">
    <property type="entry name" value="ZN2_CY6_FUNGAL_2"/>
    <property type="match status" value="1"/>
</dbReference>
<dbReference type="Pfam" id="PF00172">
    <property type="entry name" value="Zn_clus"/>
    <property type="match status" value="1"/>
</dbReference>
<dbReference type="InterPro" id="IPR001138">
    <property type="entry name" value="Zn2Cys6_DnaBD"/>
</dbReference>
<protein>
    <recommendedName>
        <fullName evidence="6">Zn(2)-C6 fungal-type domain-containing protein</fullName>
    </recommendedName>
</protein>
<dbReference type="GO" id="GO:0003677">
    <property type="term" value="F:DNA binding"/>
    <property type="evidence" value="ECO:0007669"/>
    <property type="project" value="UniProtKB-KW"/>
</dbReference>
<dbReference type="AlphaFoldDB" id="A0A5N7CCE9"/>
<organism evidence="7">
    <name type="scientific">Petromyces alliaceus</name>
    <name type="common">Aspergillus alliaceus</name>
    <dbReference type="NCBI Taxonomy" id="209559"/>
    <lineage>
        <taxon>Eukaryota</taxon>
        <taxon>Fungi</taxon>
        <taxon>Dikarya</taxon>
        <taxon>Ascomycota</taxon>
        <taxon>Pezizomycotina</taxon>
        <taxon>Eurotiomycetes</taxon>
        <taxon>Eurotiomycetidae</taxon>
        <taxon>Eurotiales</taxon>
        <taxon>Aspergillaceae</taxon>
        <taxon>Aspergillus</taxon>
        <taxon>Aspergillus subgen. Circumdati</taxon>
    </lineage>
</organism>
<dbReference type="PANTHER" id="PTHR38111:SF11">
    <property type="entry name" value="TRANSCRIPTION FACTOR DOMAIN-CONTAINING PROTEIN-RELATED"/>
    <property type="match status" value="1"/>
</dbReference>
<keyword evidence="2" id="KW-0238">DNA-binding</keyword>
<dbReference type="OrthoDB" id="4314040at2759"/>
<evidence type="ECO:0000256" key="5">
    <source>
        <dbReference type="SAM" id="MobiDB-lite"/>
    </source>
</evidence>
<dbReference type="Gene3D" id="4.10.240.10">
    <property type="entry name" value="Zn(2)-C6 fungal-type DNA-binding domain"/>
    <property type="match status" value="1"/>
</dbReference>
<dbReference type="SMART" id="SM00066">
    <property type="entry name" value="GAL4"/>
    <property type="match status" value="1"/>
</dbReference>
<feature type="region of interest" description="Disordered" evidence="5">
    <location>
        <begin position="63"/>
        <end position="82"/>
    </location>
</feature>
<dbReference type="GO" id="GO:0000981">
    <property type="term" value="F:DNA-binding transcription factor activity, RNA polymerase II-specific"/>
    <property type="evidence" value="ECO:0007669"/>
    <property type="project" value="InterPro"/>
</dbReference>
<sequence>MPGVPSGRACDGCRRQKKKCDEKQPSCSRCLRLNIPCVGSGQRRYKFQQEYTLPVLSGKAKVRGWSSKDPINSSSSEEERTDVCRLSPHPSNALTVLSQAFVRAIHPSMDIRWNLAWVYGGFLRDVPARLGTNEALDAAADAVVSMHSSFCATRKMSVQALGKYSRALTTLHVCLDDPVKACSTDTLCAVTILLLCQGFLPAKGCVATGHAEGAAQILKARKNFRPRDDFEAMLLLTLRGPVLFEGLFTDRISLTGMEYEALVESDIDANTPDGQMMRCLARVPGIRERTATTMPGDAEFESLRGEARFLYETYQGVLTSLQARTTSIETPLATGSMYRLCTLMYAQYQRMYGLGLAVAIILNCLVRTLNPADPVLPLEATYFAQEIVRLSDSAVAFRPLGSYYMLICLLTAWVGTTDPIVRTTAEKALDDYQYDFDRGKAAETIAKFELKLRRTSDFTKIYEKVIEQETGKTLLEPAW</sequence>
<dbReference type="PROSITE" id="PS00463">
    <property type="entry name" value="ZN2_CY6_FUNGAL_1"/>
    <property type="match status" value="1"/>
</dbReference>
<dbReference type="SUPFAM" id="SSF57701">
    <property type="entry name" value="Zn2/Cys6 DNA-binding domain"/>
    <property type="match status" value="1"/>
</dbReference>
<dbReference type="PANTHER" id="PTHR38111">
    <property type="entry name" value="ZN(2)-C6 FUNGAL-TYPE DOMAIN-CONTAINING PROTEIN-RELATED"/>
    <property type="match status" value="1"/>
</dbReference>
<name>A0A5N7CCE9_PETAA</name>
<feature type="domain" description="Zn(2)-C6 fungal-type" evidence="6">
    <location>
        <begin position="9"/>
        <end position="38"/>
    </location>
</feature>
<dbReference type="GO" id="GO:0009893">
    <property type="term" value="P:positive regulation of metabolic process"/>
    <property type="evidence" value="ECO:0007669"/>
    <property type="project" value="UniProtKB-ARBA"/>
</dbReference>